<keyword evidence="10" id="KW-0418">Kinase</keyword>
<dbReference type="InterPro" id="IPR004358">
    <property type="entry name" value="Sig_transdc_His_kin-like_C"/>
</dbReference>
<feature type="coiled-coil region" evidence="6">
    <location>
        <begin position="72"/>
        <end position="106"/>
    </location>
</feature>
<evidence type="ECO:0000256" key="3">
    <source>
        <dbReference type="ARBA" id="ARBA00022553"/>
    </source>
</evidence>
<name>A0A7M1AVE3_9BACT</name>
<dbReference type="InterPro" id="IPR003661">
    <property type="entry name" value="HisK_dim/P_dom"/>
</dbReference>
<feature type="transmembrane region" description="Helical" evidence="7">
    <location>
        <begin position="6"/>
        <end position="27"/>
    </location>
</feature>
<evidence type="ECO:0000313" key="10">
    <source>
        <dbReference type="EMBL" id="QOP41409.1"/>
    </source>
</evidence>
<accession>A0A7M1AVE3</accession>
<dbReference type="InterPro" id="IPR003594">
    <property type="entry name" value="HATPase_dom"/>
</dbReference>
<gene>
    <name evidence="10" type="ORF">FJR03_06490</name>
</gene>
<organism evidence="10 11">
    <name type="scientific">Sulfurimonas marina</name>
    <dbReference type="NCBI Taxonomy" id="2590551"/>
    <lineage>
        <taxon>Bacteria</taxon>
        <taxon>Pseudomonadati</taxon>
        <taxon>Campylobacterota</taxon>
        <taxon>Epsilonproteobacteria</taxon>
        <taxon>Campylobacterales</taxon>
        <taxon>Sulfurimonadaceae</taxon>
        <taxon>Sulfurimonas</taxon>
    </lineage>
</organism>
<keyword evidence="7" id="KW-0812">Transmembrane</keyword>
<keyword evidence="10" id="KW-0808">Transferase</keyword>
<comment type="catalytic activity">
    <reaction evidence="1">
        <text>ATP + protein L-histidine = ADP + protein N-phospho-L-histidine.</text>
        <dbReference type="EC" id="2.7.13.3"/>
    </reaction>
</comment>
<dbReference type="EC" id="2.7.13.3" evidence="2"/>
<dbReference type="PRINTS" id="PR00344">
    <property type="entry name" value="BCTRLSENSOR"/>
</dbReference>
<dbReference type="SMART" id="SM00448">
    <property type="entry name" value="REC"/>
    <property type="match status" value="1"/>
</dbReference>
<dbReference type="SMART" id="SM00387">
    <property type="entry name" value="HATPase_c"/>
    <property type="match status" value="1"/>
</dbReference>
<dbReference type="Proteomes" id="UP000593910">
    <property type="component" value="Chromosome"/>
</dbReference>
<dbReference type="PANTHER" id="PTHR45339:SF1">
    <property type="entry name" value="HYBRID SIGNAL TRANSDUCTION HISTIDINE KINASE J"/>
    <property type="match status" value="1"/>
</dbReference>
<dbReference type="InterPro" id="IPR036097">
    <property type="entry name" value="HisK_dim/P_sf"/>
</dbReference>
<evidence type="ECO:0000259" key="9">
    <source>
        <dbReference type="PROSITE" id="PS50110"/>
    </source>
</evidence>
<keyword evidence="7" id="KW-0472">Membrane</keyword>
<dbReference type="InterPro" id="IPR005467">
    <property type="entry name" value="His_kinase_dom"/>
</dbReference>
<dbReference type="AlphaFoldDB" id="A0A7M1AVE3"/>
<evidence type="ECO:0000259" key="8">
    <source>
        <dbReference type="PROSITE" id="PS50109"/>
    </source>
</evidence>
<dbReference type="RefSeq" id="WP_193112724.1">
    <property type="nucleotide sequence ID" value="NZ_CP041165.1"/>
</dbReference>
<dbReference type="Gene3D" id="3.30.565.10">
    <property type="entry name" value="Histidine kinase-like ATPase, C-terminal domain"/>
    <property type="match status" value="1"/>
</dbReference>
<dbReference type="SMART" id="SM00388">
    <property type="entry name" value="HisKA"/>
    <property type="match status" value="1"/>
</dbReference>
<dbReference type="PANTHER" id="PTHR45339">
    <property type="entry name" value="HYBRID SIGNAL TRANSDUCTION HISTIDINE KINASE J"/>
    <property type="match status" value="1"/>
</dbReference>
<evidence type="ECO:0000256" key="5">
    <source>
        <dbReference type="PROSITE-ProRule" id="PRU00169"/>
    </source>
</evidence>
<dbReference type="PROSITE" id="PS50109">
    <property type="entry name" value="HIS_KIN"/>
    <property type="match status" value="1"/>
</dbReference>
<dbReference type="EMBL" id="CP041165">
    <property type="protein sequence ID" value="QOP41409.1"/>
    <property type="molecule type" value="Genomic_DNA"/>
</dbReference>
<dbReference type="Gene3D" id="3.40.50.2300">
    <property type="match status" value="1"/>
</dbReference>
<dbReference type="Pfam" id="PF02518">
    <property type="entry name" value="HATPase_c"/>
    <property type="match status" value="1"/>
</dbReference>
<protein>
    <recommendedName>
        <fullName evidence="2">histidine kinase</fullName>
        <ecNumber evidence="2">2.7.13.3</ecNumber>
    </recommendedName>
</protein>
<keyword evidence="6" id="KW-0175">Coiled coil</keyword>
<proteinExistence type="predicted"/>
<dbReference type="InterPro" id="IPR011006">
    <property type="entry name" value="CheY-like_superfamily"/>
</dbReference>
<keyword evidence="4" id="KW-0902">Two-component regulatory system</keyword>
<dbReference type="SUPFAM" id="SSF47384">
    <property type="entry name" value="Homodimeric domain of signal transducing histidine kinase"/>
    <property type="match status" value="1"/>
</dbReference>
<evidence type="ECO:0000256" key="7">
    <source>
        <dbReference type="SAM" id="Phobius"/>
    </source>
</evidence>
<dbReference type="Pfam" id="PF00512">
    <property type="entry name" value="HisKA"/>
    <property type="match status" value="1"/>
</dbReference>
<evidence type="ECO:0000256" key="4">
    <source>
        <dbReference type="ARBA" id="ARBA00023012"/>
    </source>
</evidence>
<feature type="domain" description="Histidine kinase" evidence="8">
    <location>
        <begin position="113"/>
        <end position="325"/>
    </location>
</feature>
<keyword evidence="11" id="KW-1185">Reference proteome</keyword>
<dbReference type="SUPFAM" id="SSF52172">
    <property type="entry name" value="CheY-like"/>
    <property type="match status" value="1"/>
</dbReference>
<evidence type="ECO:0000256" key="2">
    <source>
        <dbReference type="ARBA" id="ARBA00012438"/>
    </source>
</evidence>
<feature type="modified residue" description="4-aspartylphosphate" evidence="5">
    <location>
        <position position="400"/>
    </location>
</feature>
<dbReference type="InterPro" id="IPR036890">
    <property type="entry name" value="HATPase_C_sf"/>
</dbReference>
<evidence type="ECO:0000256" key="1">
    <source>
        <dbReference type="ARBA" id="ARBA00000085"/>
    </source>
</evidence>
<evidence type="ECO:0000256" key="6">
    <source>
        <dbReference type="SAM" id="Coils"/>
    </source>
</evidence>
<dbReference type="InterPro" id="IPR001789">
    <property type="entry name" value="Sig_transdc_resp-reg_receiver"/>
</dbReference>
<keyword evidence="3 5" id="KW-0597">Phosphoprotein</keyword>
<dbReference type="KEGG" id="smax:FJR03_06490"/>
<dbReference type="SUPFAM" id="SSF55874">
    <property type="entry name" value="ATPase domain of HSP90 chaperone/DNA topoisomerase II/histidine kinase"/>
    <property type="match status" value="1"/>
</dbReference>
<reference evidence="10 11" key="1">
    <citation type="submission" date="2019-06" db="EMBL/GenBank/DDBJ databases">
        <title>Sulfurimonas gotlandica sp. nov., a chemoautotrophic and psychrotolerant epsilonproteobacterium isolated from a pelagic redoxcline, and an emended description of the genus Sulfurimonas.</title>
        <authorList>
            <person name="Wang S."/>
            <person name="Jiang L."/>
            <person name="Shao Z."/>
        </authorList>
    </citation>
    <scope>NUCLEOTIDE SEQUENCE [LARGE SCALE GENOMIC DNA]</scope>
    <source>
        <strain evidence="10 11">B2</strain>
    </source>
</reference>
<dbReference type="Gene3D" id="1.10.287.130">
    <property type="match status" value="1"/>
</dbReference>
<dbReference type="CDD" id="cd00082">
    <property type="entry name" value="HisKA"/>
    <property type="match status" value="1"/>
</dbReference>
<dbReference type="CDD" id="cd00156">
    <property type="entry name" value="REC"/>
    <property type="match status" value="1"/>
</dbReference>
<dbReference type="GO" id="GO:0000155">
    <property type="term" value="F:phosphorelay sensor kinase activity"/>
    <property type="evidence" value="ECO:0007669"/>
    <property type="project" value="InterPro"/>
</dbReference>
<evidence type="ECO:0000313" key="11">
    <source>
        <dbReference type="Proteomes" id="UP000593910"/>
    </source>
</evidence>
<feature type="domain" description="Response regulatory" evidence="9">
    <location>
        <begin position="351"/>
        <end position="464"/>
    </location>
</feature>
<dbReference type="PROSITE" id="PS50110">
    <property type="entry name" value="RESPONSE_REGULATORY"/>
    <property type="match status" value="1"/>
</dbReference>
<keyword evidence="7" id="KW-1133">Transmembrane helix</keyword>
<dbReference type="Pfam" id="PF00072">
    <property type="entry name" value="Response_reg"/>
    <property type="match status" value="1"/>
</dbReference>
<sequence length="474" mass="53047">MIDIDLPIVIILAVFIIFSGIIVLVFLHSTSKKDKEIERLKGEIVSLHYEDNHLKKEYQSKKSYQGMETSLISEQLKKIEHLENELERQRDKVENAKEIAQEAVKVKYDFLSKVKDDLKSPVKTIIAYATILAKDLQNEKLNSHAKDILTSGNQLLELIESMMALSKIDAGSYDINENAVELSFLFNTIVDSYKNSAAKKKIKLTLDIDKTLPESLIFDASKIKLIVDNLVSNSIRATKDGNVNVYVKPNGANIAHNTINLQVIVEDSGTGIKKEDQPKIFEMFEADGLGLSLNKKIAQLMNGDLTFYSEYGKGATFILSLNDIEVVLPSAEHENHDLEINFAQISPDGANILVIDSDHDSAQVIMESFLESHVRVLHFETPRDAIEELKRSKFDMILIDIEVLTSDENAISKVLAKISDAPVVTLTHSSVKDAHISENGARVVGHLKKPLSKRELFKISLKVLNFPDLLKNSV</sequence>